<dbReference type="Pfam" id="PF00480">
    <property type="entry name" value="ROK"/>
    <property type="match status" value="1"/>
</dbReference>
<evidence type="ECO:0000256" key="3">
    <source>
        <dbReference type="ARBA" id="ARBA00022629"/>
    </source>
</evidence>
<organism evidence="4 5">
    <name type="scientific">Insulibacter thermoxylanivorax</name>
    <dbReference type="NCBI Taxonomy" id="2749268"/>
    <lineage>
        <taxon>Bacteria</taxon>
        <taxon>Bacillati</taxon>
        <taxon>Bacillota</taxon>
        <taxon>Bacilli</taxon>
        <taxon>Bacillales</taxon>
        <taxon>Paenibacillaceae</taxon>
        <taxon>Insulibacter</taxon>
    </lineage>
</organism>
<comment type="caution">
    <text evidence="4">The sequence shown here is derived from an EMBL/GenBank/DDBJ whole genome shotgun (WGS) entry which is preliminary data.</text>
</comment>
<dbReference type="EMBL" id="BMAQ01000021">
    <property type="protein sequence ID" value="GFR38558.1"/>
    <property type="molecule type" value="Genomic_DNA"/>
</dbReference>
<dbReference type="Pfam" id="PF13412">
    <property type="entry name" value="HTH_24"/>
    <property type="match status" value="1"/>
</dbReference>
<proteinExistence type="inferred from homology"/>
<keyword evidence="3" id="KW-0859">Xylose metabolism</keyword>
<accession>A0A916VG39</accession>
<evidence type="ECO:0000313" key="4">
    <source>
        <dbReference type="EMBL" id="GFR38558.1"/>
    </source>
</evidence>
<keyword evidence="5" id="KW-1185">Reference proteome</keyword>
<evidence type="ECO:0000313" key="5">
    <source>
        <dbReference type="Proteomes" id="UP000654993"/>
    </source>
</evidence>
<dbReference type="PANTHER" id="PTHR18964">
    <property type="entry name" value="ROK (REPRESSOR, ORF, KINASE) FAMILY"/>
    <property type="match status" value="1"/>
</dbReference>
<reference evidence="4" key="2">
    <citation type="journal article" date="2021" name="Data Brief">
        <title>Draft genome sequence data of the facultative, thermophilic, xylanolytic bacterium Paenibacillus sp. strain DA-C8.</title>
        <authorList>
            <person name="Chhe C."/>
            <person name="Uke A."/>
            <person name="Baramee S."/>
            <person name="Ungkulpasvich U."/>
            <person name="Tachaapaikoon C."/>
            <person name="Pason P."/>
            <person name="Waeonukul R."/>
            <person name="Ratanakhanokchai K."/>
            <person name="Kosugi A."/>
        </authorList>
    </citation>
    <scope>NUCLEOTIDE SEQUENCE</scope>
    <source>
        <strain evidence="4">DA-C8</strain>
    </source>
</reference>
<dbReference type="Gene3D" id="3.30.420.40">
    <property type="match status" value="2"/>
</dbReference>
<dbReference type="Gene3D" id="1.10.10.10">
    <property type="entry name" value="Winged helix-like DNA-binding domain superfamily/Winged helix DNA-binding domain"/>
    <property type="match status" value="1"/>
</dbReference>
<dbReference type="PANTHER" id="PTHR18964:SF149">
    <property type="entry name" value="BIFUNCTIONAL UDP-N-ACETYLGLUCOSAMINE 2-EPIMERASE_N-ACETYLMANNOSAMINE KINASE"/>
    <property type="match status" value="1"/>
</dbReference>
<dbReference type="SUPFAM" id="SSF53067">
    <property type="entry name" value="Actin-like ATPase domain"/>
    <property type="match status" value="1"/>
</dbReference>
<comment type="function">
    <text evidence="1">Transcriptional repressor of xylose-utilizing enzymes.</text>
</comment>
<gene>
    <name evidence="4" type="primary">xylR</name>
    <name evidence="4" type="ORF">PRECH8_18540</name>
</gene>
<name>A0A916VG39_9BACL</name>
<dbReference type="CDD" id="cd24076">
    <property type="entry name" value="ASKHA_ATPase_ROK_BsXylR-like"/>
    <property type="match status" value="1"/>
</dbReference>
<dbReference type="Proteomes" id="UP000654993">
    <property type="component" value="Unassembled WGS sequence"/>
</dbReference>
<dbReference type="GO" id="GO:0042732">
    <property type="term" value="P:D-xylose metabolic process"/>
    <property type="evidence" value="ECO:0007669"/>
    <property type="project" value="UniProtKB-KW"/>
</dbReference>
<dbReference type="InterPro" id="IPR036388">
    <property type="entry name" value="WH-like_DNA-bd_sf"/>
</dbReference>
<reference evidence="4" key="1">
    <citation type="submission" date="2020-08" db="EMBL/GenBank/DDBJ databases">
        <authorList>
            <person name="Uke A."/>
            <person name="Chhe C."/>
            <person name="Baramee S."/>
            <person name="Kosugi A."/>
        </authorList>
    </citation>
    <scope>NUCLEOTIDE SEQUENCE</scope>
    <source>
        <strain evidence="4">DA-C8</strain>
    </source>
</reference>
<dbReference type="InterPro" id="IPR036390">
    <property type="entry name" value="WH_DNA-bd_sf"/>
</dbReference>
<protein>
    <submittedName>
        <fullName evidence="4">Xylose repressor</fullName>
    </submittedName>
</protein>
<comment type="similarity">
    <text evidence="2">Belongs to the ROK (NagC/XylR) family.</text>
</comment>
<evidence type="ECO:0000256" key="2">
    <source>
        <dbReference type="ARBA" id="ARBA00006479"/>
    </source>
</evidence>
<keyword evidence="3" id="KW-0119">Carbohydrate metabolism</keyword>
<dbReference type="SUPFAM" id="SSF46785">
    <property type="entry name" value="Winged helix' DNA-binding domain"/>
    <property type="match status" value="1"/>
</dbReference>
<dbReference type="AlphaFoldDB" id="A0A916VG39"/>
<sequence length="396" mass="43220">MKVTGDLHLMKKLNKSIILETIIADSPISRTAISEKTGLNKATVSNLVNELIASQLVCETGPGESSGGRKPVMLLFNREAGYAVGVDLGVNYILTVLTDLQGRIIKERRVSLHENGFDYVLEQLHDSIRWALAKAPDSPYGVIGIGIGVPGLVRPDGMIMTAPNLRWNKIDLKSQIEETFQLPVTIDNEANAGALGEKSYGDYQTAKDMIYVSAGIGIGVGIILNNHLYRGFSGFSGEMGHMTINLDGRPCSCGNRGCWELYASENALLEEAAKVLGEEQTADEMTLDYLVHLAEKGRKEVIELFRSVGYYLGVGIANVINTFNPELVIIGNRLSLIKSWIEESLQACVEERSLQYHHKRVQIEFSKLAMKSAAVGAATLAIQAFFAQSKATVEEG</sequence>
<dbReference type="InterPro" id="IPR043129">
    <property type="entry name" value="ATPase_NBD"/>
</dbReference>
<evidence type="ECO:0000256" key="1">
    <source>
        <dbReference type="ARBA" id="ARBA00002486"/>
    </source>
</evidence>
<dbReference type="InterPro" id="IPR000600">
    <property type="entry name" value="ROK"/>
</dbReference>